<accession>A0A409YWG5</accession>
<comment type="caution">
    <text evidence="3">The sequence shown here is derived from an EMBL/GenBank/DDBJ whole genome shotgun (WGS) entry which is preliminary data.</text>
</comment>
<keyword evidence="4" id="KW-1185">Reference proteome</keyword>
<evidence type="ECO:0000313" key="3">
    <source>
        <dbReference type="EMBL" id="PPR07330.1"/>
    </source>
</evidence>
<dbReference type="InParanoid" id="A0A409YWG5"/>
<reference evidence="3 4" key="1">
    <citation type="journal article" date="2018" name="Evol. Lett.">
        <title>Horizontal gene cluster transfer increased hallucinogenic mushroom diversity.</title>
        <authorList>
            <person name="Reynolds H.T."/>
            <person name="Vijayakumar V."/>
            <person name="Gluck-Thaler E."/>
            <person name="Korotkin H.B."/>
            <person name="Matheny P.B."/>
            <person name="Slot J.C."/>
        </authorList>
    </citation>
    <scope>NUCLEOTIDE SEQUENCE [LARGE SCALE GENOMIC DNA]</scope>
    <source>
        <strain evidence="3 4">SRW20</strain>
    </source>
</reference>
<organism evidence="3 4">
    <name type="scientific">Gymnopilus dilepis</name>
    <dbReference type="NCBI Taxonomy" id="231916"/>
    <lineage>
        <taxon>Eukaryota</taxon>
        <taxon>Fungi</taxon>
        <taxon>Dikarya</taxon>
        <taxon>Basidiomycota</taxon>
        <taxon>Agaricomycotina</taxon>
        <taxon>Agaricomycetes</taxon>
        <taxon>Agaricomycetidae</taxon>
        <taxon>Agaricales</taxon>
        <taxon>Agaricineae</taxon>
        <taxon>Hymenogastraceae</taxon>
        <taxon>Gymnopilus</taxon>
    </lineage>
</organism>
<evidence type="ECO:0000313" key="4">
    <source>
        <dbReference type="Proteomes" id="UP000284706"/>
    </source>
</evidence>
<proteinExistence type="predicted"/>
<gene>
    <name evidence="3" type="ORF">CVT26_013646</name>
</gene>
<keyword evidence="2" id="KW-0472">Membrane</keyword>
<name>A0A409YWG5_9AGAR</name>
<sequence>MSLEKRLARCSYLSKELSRLDEQSKKLRKNIENTSNKAVELVEAALAKSGKTMEQVWNEYLAAHPNKELQDALNKMYDDLKDKQNKLASFEKISFWTFTGLTIGADIGYIDYMTASNPLGFVADLGVGGVLAYKLAGAQKVASEIFVNNNIATLRSAYHFPMSLRWWQTKPKLILSILVLIATARLARYEVELAELAGDATAAVRLRAEQLATDLAKTETSLVEAEAVAARFRTATRWCSRFGVALLVGLIVVEGGLIWYNHKLQDESNERLQKALKELIPARLYARLNVEYLTLLNMQAGKYSSIATTFNALSSAQGDAAKVAAIQDLMKRFVEELVEAVNDKDTKDKISEAAIYKILEKEDEHDNQDTKEGHMELNDIIKAHQEEMQRLAAQAQVKH</sequence>
<dbReference type="Proteomes" id="UP000284706">
    <property type="component" value="Unassembled WGS sequence"/>
</dbReference>
<evidence type="ECO:0000256" key="2">
    <source>
        <dbReference type="SAM" id="Phobius"/>
    </source>
</evidence>
<dbReference type="EMBL" id="NHYE01000134">
    <property type="protein sequence ID" value="PPR07330.1"/>
    <property type="molecule type" value="Genomic_DNA"/>
</dbReference>
<feature type="transmembrane region" description="Helical" evidence="2">
    <location>
        <begin position="242"/>
        <end position="260"/>
    </location>
</feature>
<keyword evidence="2" id="KW-1133">Transmembrane helix</keyword>
<feature type="coiled-coil region" evidence="1">
    <location>
        <begin position="17"/>
        <end position="93"/>
    </location>
</feature>
<keyword evidence="1" id="KW-0175">Coiled coil</keyword>
<dbReference type="AlphaFoldDB" id="A0A409YWG5"/>
<evidence type="ECO:0000256" key="1">
    <source>
        <dbReference type="SAM" id="Coils"/>
    </source>
</evidence>
<protein>
    <submittedName>
        <fullName evidence="3">Uncharacterized protein</fullName>
    </submittedName>
</protein>
<keyword evidence="2" id="KW-0812">Transmembrane</keyword>